<evidence type="ECO:0000313" key="1">
    <source>
        <dbReference type="EMBL" id="CAG8626240.1"/>
    </source>
</evidence>
<gene>
    <name evidence="1" type="ORF">DERYTH_LOCUS8904</name>
</gene>
<keyword evidence="2" id="KW-1185">Reference proteome</keyword>
<evidence type="ECO:0000313" key="2">
    <source>
        <dbReference type="Proteomes" id="UP000789405"/>
    </source>
</evidence>
<comment type="caution">
    <text evidence="1">The sequence shown here is derived from an EMBL/GenBank/DDBJ whole genome shotgun (WGS) entry which is preliminary data.</text>
</comment>
<dbReference type="Proteomes" id="UP000789405">
    <property type="component" value="Unassembled WGS sequence"/>
</dbReference>
<feature type="non-terminal residue" evidence="1">
    <location>
        <position position="1"/>
    </location>
</feature>
<reference evidence="1" key="1">
    <citation type="submission" date="2021-06" db="EMBL/GenBank/DDBJ databases">
        <authorList>
            <person name="Kallberg Y."/>
            <person name="Tangrot J."/>
            <person name="Rosling A."/>
        </authorList>
    </citation>
    <scope>NUCLEOTIDE SEQUENCE</scope>
    <source>
        <strain evidence="1">MA453B</strain>
    </source>
</reference>
<name>A0A9N9D4Q4_9GLOM</name>
<protein>
    <submittedName>
        <fullName evidence="1">5577_t:CDS:1</fullName>
    </submittedName>
</protein>
<dbReference type="EMBL" id="CAJVPY010004720">
    <property type="protein sequence ID" value="CAG8626240.1"/>
    <property type="molecule type" value="Genomic_DNA"/>
</dbReference>
<sequence length="248" mass="27455">GYVDKSVVPRGLGVESRSNNIARVGLGVFRSRQICEPSKYKDPEIQQSLFLLWGSEPCKGVWGMDCDYSSGIGLGPSWPLVVNSPIEKIELPLMSKIVGPGSSGNLEPYKNDQCVVYKKCLLKVQSIFDSFAGWIDIRDSNVLGHYSERAQNKGFGGPYEGQFEVLDIIEGISELVAIIAVGASPMSGTSFAKFLQECVRSLNNTENCIQISVPDEYESVVEYVDKSPYNIVTKTYRIETQQHQLPML</sequence>
<proteinExistence type="predicted"/>
<dbReference type="AlphaFoldDB" id="A0A9N9D4Q4"/>
<organism evidence="1 2">
    <name type="scientific">Dentiscutata erythropus</name>
    <dbReference type="NCBI Taxonomy" id="1348616"/>
    <lineage>
        <taxon>Eukaryota</taxon>
        <taxon>Fungi</taxon>
        <taxon>Fungi incertae sedis</taxon>
        <taxon>Mucoromycota</taxon>
        <taxon>Glomeromycotina</taxon>
        <taxon>Glomeromycetes</taxon>
        <taxon>Diversisporales</taxon>
        <taxon>Gigasporaceae</taxon>
        <taxon>Dentiscutata</taxon>
    </lineage>
</organism>
<accession>A0A9N9D4Q4</accession>